<comment type="caution">
    <text evidence="1">The sequence shown here is derived from an EMBL/GenBank/DDBJ whole genome shotgun (WGS) entry which is preliminary data.</text>
</comment>
<sequence>MIAAPPRAVLEVGAAKAVLLLARSERSLVGSIPFWLGPPQLLVLQVHVPGVVSDLAPEVLELLLQGTHPETLSGQFLMQVMSLPGQKGMAISQGTRSRSREGFGDKAPLIGLTEVEGEADGEGQAYFTPPMAFALLGGWDNLLRGRLVCAMGRRRRFLGRVKKSQARRRSKNCRDEVKKSVVIFLDL</sequence>
<accession>A0AAV3QXV2</accession>
<evidence type="ECO:0000313" key="2">
    <source>
        <dbReference type="Proteomes" id="UP001454036"/>
    </source>
</evidence>
<dbReference type="Proteomes" id="UP001454036">
    <property type="component" value="Unassembled WGS sequence"/>
</dbReference>
<dbReference type="AlphaFoldDB" id="A0AAV3QXV2"/>
<dbReference type="EMBL" id="BAABME010006256">
    <property type="protein sequence ID" value="GAA0167863.1"/>
    <property type="molecule type" value="Genomic_DNA"/>
</dbReference>
<reference evidence="1 2" key="1">
    <citation type="submission" date="2024-01" db="EMBL/GenBank/DDBJ databases">
        <title>The complete chloroplast genome sequence of Lithospermum erythrorhizon: insights into the phylogenetic relationship among Boraginaceae species and the maternal lineages of purple gromwells.</title>
        <authorList>
            <person name="Okada T."/>
            <person name="Watanabe K."/>
        </authorList>
    </citation>
    <scope>NUCLEOTIDE SEQUENCE [LARGE SCALE GENOMIC DNA]</scope>
</reference>
<organism evidence="1 2">
    <name type="scientific">Lithospermum erythrorhizon</name>
    <name type="common">Purple gromwell</name>
    <name type="synonym">Lithospermum officinale var. erythrorhizon</name>
    <dbReference type="NCBI Taxonomy" id="34254"/>
    <lineage>
        <taxon>Eukaryota</taxon>
        <taxon>Viridiplantae</taxon>
        <taxon>Streptophyta</taxon>
        <taxon>Embryophyta</taxon>
        <taxon>Tracheophyta</taxon>
        <taxon>Spermatophyta</taxon>
        <taxon>Magnoliopsida</taxon>
        <taxon>eudicotyledons</taxon>
        <taxon>Gunneridae</taxon>
        <taxon>Pentapetalae</taxon>
        <taxon>asterids</taxon>
        <taxon>lamiids</taxon>
        <taxon>Boraginales</taxon>
        <taxon>Boraginaceae</taxon>
        <taxon>Boraginoideae</taxon>
        <taxon>Lithospermeae</taxon>
        <taxon>Lithospermum</taxon>
    </lineage>
</organism>
<proteinExistence type="predicted"/>
<keyword evidence="2" id="KW-1185">Reference proteome</keyword>
<gene>
    <name evidence="1" type="ORF">LIER_22706</name>
</gene>
<name>A0AAV3QXV2_LITER</name>
<protein>
    <submittedName>
        <fullName evidence="1">Uncharacterized protein</fullName>
    </submittedName>
</protein>
<evidence type="ECO:0000313" key="1">
    <source>
        <dbReference type="EMBL" id="GAA0167863.1"/>
    </source>
</evidence>